<feature type="binding site" evidence="17">
    <location>
        <position position="331"/>
    </location>
    <ligand>
        <name>(6S)-NADPHX</name>
        <dbReference type="ChEBI" id="CHEBI:64076"/>
    </ligand>
</feature>
<accession>A1SZL5</accession>
<evidence type="ECO:0000313" key="23">
    <source>
        <dbReference type="Proteomes" id="UP000000639"/>
    </source>
</evidence>
<dbReference type="KEGG" id="pin:Ping_3243"/>
<dbReference type="Gene3D" id="3.40.1190.20">
    <property type="match status" value="1"/>
</dbReference>
<comment type="function">
    <text evidence="17">Catalyzes the dehydration of the S-form of NAD(P)HX at the expense of ADP, which is converted to AMP. Together with NAD(P)HX epimerase, which catalyzes the epimerization of the S- and R-forms, the enzyme allows the repair of both epimers of NAD(P)HX, a damaged form of NAD(P)H that is a result of enzymatic or heat-dependent hydration.</text>
</comment>
<dbReference type="AlphaFoldDB" id="A1SZL5"/>
<dbReference type="HOGENOM" id="CLU_024853_4_3_6"/>
<dbReference type="InterPro" id="IPR000631">
    <property type="entry name" value="CARKD"/>
</dbReference>
<keyword evidence="8 17" id="KW-0521">NADP</keyword>
<dbReference type="CDD" id="cd01171">
    <property type="entry name" value="YXKO-related"/>
    <property type="match status" value="1"/>
</dbReference>
<evidence type="ECO:0000256" key="14">
    <source>
        <dbReference type="ARBA" id="ARBA00025153"/>
    </source>
</evidence>
<comment type="catalytic activity">
    <reaction evidence="16 17 19">
        <text>(6S)-NADPHX + ADP = AMP + phosphate + NADPH + H(+)</text>
        <dbReference type="Rhea" id="RHEA:32235"/>
        <dbReference type="ChEBI" id="CHEBI:15378"/>
        <dbReference type="ChEBI" id="CHEBI:43474"/>
        <dbReference type="ChEBI" id="CHEBI:57783"/>
        <dbReference type="ChEBI" id="CHEBI:64076"/>
        <dbReference type="ChEBI" id="CHEBI:456215"/>
        <dbReference type="ChEBI" id="CHEBI:456216"/>
        <dbReference type="EC" id="4.2.1.136"/>
    </reaction>
</comment>
<keyword evidence="23" id="KW-1185">Reference proteome</keyword>
<evidence type="ECO:0000259" key="20">
    <source>
        <dbReference type="PROSITE" id="PS51383"/>
    </source>
</evidence>
<feature type="binding site" evidence="17">
    <location>
        <begin position="414"/>
        <end position="418"/>
    </location>
    <ligand>
        <name>AMP</name>
        <dbReference type="ChEBI" id="CHEBI:456215"/>
    </ligand>
</feature>
<evidence type="ECO:0000256" key="18">
    <source>
        <dbReference type="HAMAP-Rule" id="MF_01966"/>
    </source>
</evidence>
<feature type="binding site" evidence="17">
    <location>
        <position position="377"/>
    </location>
    <ligand>
        <name>(6S)-NADPHX</name>
        <dbReference type="ChEBI" id="CHEBI:64076"/>
    </ligand>
</feature>
<dbReference type="OrthoDB" id="9806925at2"/>
<proteinExistence type="inferred from homology"/>
<evidence type="ECO:0000256" key="19">
    <source>
        <dbReference type="PIRNR" id="PIRNR017184"/>
    </source>
</evidence>
<evidence type="ECO:0000256" key="6">
    <source>
        <dbReference type="ARBA" id="ARBA00022741"/>
    </source>
</evidence>
<evidence type="ECO:0000256" key="7">
    <source>
        <dbReference type="ARBA" id="ARBA00022840"/>
    </source>
</evidence>
<keyword evidence="12 17" id="KW-0456">Lyase</keyword>
<dbReference type="Pfam" id="PF03853">
    <property type="entry name" value="YjeF_N"/>
    <property type="match status" value="1"/>
</dbReference>
<keyword evidence="10 17" id="KW-0520">NAD</keyword>
<evidence type="ECO:0000256" key="10">
    <source>
        <dbReference type="ARBA" id="ARBA00023027"/>
    </source>
</evidence>
<comment type="similarity">
    <text evidence="18">Belongs to the NnrE/AIBP family.</text>
</comment>
<dbReference type="GO" id="GO:0110051">
    <property type="term" value="P:metabolite repair"/>
    <property type="evidence" value="ECO:0007669"/>
    <property type="project" value="TreeGrafter"/>
</dbReference>
<comment type="function">
    <text evidence="14 19">Bifunctional enzyme that catalyzes the epimerization of the S- and R-forms of NAD(P)HX and the dehydration of the S-form of NAD(P)HX at the expense of ADP, which is converted to AMP. This allows the repair of both epimers of NAD(P)HX, a damaged form of NAD(P)H that is a result of enzymatic or heat-dependent hydration.</text>
</comment>
<dbReference type="EC" id="4.2.1.136" evidence="19"/>
<feature type="binding site" evidence="18">
    <location>
        <position position="170"/>
    </location>
    <ligand>
        <name>K(+)</name>
        <dbReference type="ChEBI" id="CHEBI:29103"/>
    </ligand>
</feature>
<dbReference type="InterPro" id="IPR017953">
    <property type="entry name" value="Carbohydrate_kinase_pred_CS"/>
</dbReference>
<keyword evidence="7 17" id="KW-0067">ATP-binding</keyword>
<dbReference type="GO" id="GO:0052856">
    <property type="term" value="F:NAD(P)HX epimerase activity"/>
    <property type="evidence" value="ECO:0007669"/>
    <property type="project" value="UniProtKB-UniRule"/>
</dbReference>
<feature type="binding site" evidence="17">
    <location>
        <position position="269"/>
    </location>
    <ligand>
        <name>(6S)-NADPHX</name>
        <dbReference type="ChEBI" id="CHEBI:64076"/>
    </ligand>
</feature>
<comment type="subunit">
    <text evidence="17">Homotetramer.</text>
</comment>
<dbReference type="InterPro" id="IPR004443">
    <property type="entry name" value="YjeF_N_dom"/>
</dbReference>
<evidence type="ECO:0000256" key="17">
    <source>
        <dbReference type="HAMAP-Rule" id="MF_01965"/>
    </source>
</evidence>
<evidence type="ECO:0000256" key="2">
    <source>
        <dbReference type="ARBA" id="ARBA00000909"/>
    </source>
</evidence>
<feature type="binding site" evidence="17">
    <location>
        <position position="442"/>
    </location>
    <ligand>
        <name>AMP</name>
        <dbReference type="ChEBI" id="CHEBI:456215"/>
    </ligand>
</feature>
<keyword evidence="6 17" id="KW-0547">Nucleotide-binding</keyword>
<feature type="binding site" evidence="18">
    <location>
        <position position="167"/>
    </location>
    <ligand>
        <name>(6S)-NADPHX</name>
        <dbReference type="ChEBI" id="CHEBI:64076"/>
    </ligand>
</feature>
<dbReference type="InterPro" id="IPR036652">
    <property type="entry name" value="YjeF_N_dom_sf"/>
</dbReference>
<dbReference type="Proteomes" id="UP000000639">
    <property type="component" value="Chromosome"/>
</dbReference>
<evidence type="ECO:0000256" key="3">
    <source>
        <dbReference type="ARBA" id="ARBA00006001"/>
    </source>
</evidence>
<evidence type="ECO:0000256" key="1">
    <source>
        <dbReference type="ARBA" id="ARBA00000013"/>
    </source>
</evidence>
<dbReference type="PIRSF" id="PIRSF017184">
    <property type="entry name" value="Nnr"/>
    <property type="match status" value="1"/>
</dbReference>
<feature type="binding site" evidence="18">
    <location>
        <begin position="70"/>
        <end position="74"/>
    </location>
    <ligand>
        <name>(6S)-NADPHX</name>
        <dbReference type="ChEBI" id="CHEBI:64076"/>
    </ligand>
</feature>
<comment type="caution">
    <text evidence="18">Lacks conserved residue(s) required for the propagation of feature annotation.</text>
</comment>
<dbReference type="PANTHER" id="PTHR12592:SF0">
    <property type="entry name" value="ATP-DEPENDENT (S)-NAD(P)H-HYDRATE DEHYDRATASE"/>
    <property type="match status" value="1"/>
</dbReference>
<comment type="similarity">
    <text evidence="3 19">In the N-terminal section; belongs to the NnrE/AIBP family.</text>
</comment>
<gene>
    <name evidence="18" type="primary">nnrE</name>
    <name evidence="17" type="synonym">nnrD</name>
    <name evidence="22" type="ordered locus">Ping_3243</name>
</gene>
<dbReference type="PROSITE" id="PS51385">
    <property type="entry name" value="YJEF_N"/>
    <property type="match status" value="1"/>
</dbReference>
<dbReference type="eggNOG" id="COG0063">
    <property type="taxonomic scope" value="Bacteria"/>
</dbReference>
<evidence type="ECO:0000256" key="8">
    <source>
        <dbReference type="ARBA" id="ARBA00022857"/>
    </source>
</evidence>
<feature type="binding site" evidence="18">
    <location>
        <begin position="138"/>
        <end position="144"/>
    </location>
    <ligand>
        <name>(6S)-NADPHX</name>
        <dbReference type="ChEBI" id="CHEBI:64076"/>
    </ligand>
</feature>
<dbReference type="SUPFAM" id="SSF53613">
    <property type="entry name" value="Ribokinase-like"/>
    <property type="match status" value="1"/>
</dbReference>
<comment type="similarity">
    <text evidence="4 19">In the C-terminal section; belongs to the NnrD/CARKD family.</text>
</comment>
<dbReference type="eggNOG" id="COG0062">
    <property type="taxonomic scope" value="Bacteria"/>
</dbReference>
<keyword evidence="22" id="KW-0418">Kinase</keyword>
<evidence type="ECO:0000256" key="13">
    <source>
        <dbReference type="ARBA" id="ARBA00023268"/>
    </source>
</evidence>
<dbReference type="EMBL" id="CP000510">
    <property type="protein sequence ID" value="ABM04930.1"/>
    <property type="molecule type" value="Genomic_DNA"/>
</dbReference>
<dbReference type="PROSITE" id="PS01050">
    <property type="entry name" value="YJEF_C_2"/>
    <property type="match status" value="1"/>
</dbReference>
<dbReference type="PROSITE" id="PS51383">
    <property type="entry name" value="YJEF_C_3"/>
    <property type="match status" value="1"/>
</dbReference>
<evidence type="ECO:0000256" key="12">
    <source>
        <dbReference type="ARBA" id="ARBA00023239"/>
    </source>
</evidence>
<keyword evidence="13" id="KW-0511">Multifunctional enzyme</keyword>
<dbReference type="GO" id="GO:0052855">
    <property type="term" value="F:ADP-dependent NAD(P)H-hydrate dehydratase activity"/>
    <property type="evidence" value="ECO:0007669"/>
    <property type="project" value="UniProtKB-UniRule"/>
</dbReference>
<dbReference type="GO" id="GO:0046872">
    <property type="term" value="F:metal ion binding"/>
    <property type="evidence" value="ECO:0007669"/>
    <property type="project" value="UniProtKB-UniRule"/>
</dbReference>
<feature type="binding site" evidence="17">
    <location>
        <position position="443"/>
    </location>
    <ligand>
        <name>(6S)-NADPHX</name>
        <dbReference type="ChEBI" id="CHEBI:64076"/>
    </ligand>
</feature>
<dbReference type="PANTHER" id="PTHR12592">
    <property type="entry name" value="ATP-DEPENDENT (S)-NAD(P)H-HYDRATE DEHYDRATASE FAMILY MEMBER"/>
    <property type="match status" value="1"/>
</dbReference>
<dbReference type="InterPro" id="IPR029056">
    <property type="entry name" value="Ribokinase-like"/>
</dbReference>
<keyword evidence="5 18" id="KW-0479">Metal-binding</keyword>
<keyword evidence="11 18" id="KW-0413">Isomerase</keyword>
<dbReference type="HAMAP" id="MF_01966">
    <property type="entry name" value="NADHX_epimerase"/>
    <property type="match status" value="1"/>
</dbReference>
<keyword evidence="22" id="KW-0808">Transferase</keyword>
<evidence type="ECO:0000256" key="16">
    <source>
        <dbReference type="ARBA" id="ARBA00049209"/>
    </source>
</evidence>
<comment type="function">
    <text evidence="18">Catalyzes the epimerization of the S- and R-forms of NAD(P)HX, a damaged form of NAD(P)H that is a result of enzymatic or heat-dependent hydration. This is a prerequisite for the S-specific NAD(P)H-hydrate dehydratase to allow the repair of both epimers of NAD(P)HX.</text>
</comment>
<feature type="binding site" evidence="18">
    <location>
        <position position="134"/>
    </location>
    <ligand>
        <name>K(+)</name>
        <dbReference type="ChEBI" id="CHEBI:29103"/>
    </ligand>
</feature>
<evidence type="ECO:0000313" key="22">
    <source>
        <dbReference type="EMBL" id="ABM04930.1"/>
    </source>
</evidence>
<dbReference type="EC" id="5.1.99.6" evidence="19"/>
<name>A1SZL5_PSYIN</name>
<comment type="catalytic activity">
    <reaction evidence="1 18 19">
        <text>(6R)-NADHX = (6S)-NADHX</text>
        <dbReference type="Rhea" id="RHEA:32215"/>
        <dbReference type="ChEBI" id="CHEBI:64074"/>
        <dbReference type="ChEBI" id="CHEBI:64075"/>
        <dbReference type="EC" id="5.1.99.6"/>
    </reaction>
</comment>
<feature type="domain" description="YjeF C-terminal" evidence="20">
    <location>
        <begin position="234"/>
        <end position="501"/>
    </location>
</feature>
<organism evidence="22 23">
    <name type="scientific">Psychromonas ingrahamii (strain DSM 17664 / CCUG 51855 / 37)</name>
    <dbReference type="NCBI Taxonomy" id="357804"/>
    <lineage>
        <taxon>Bacteria</taxon>
        <taxon>Pseudomonadati</taxon>
        <taxon>Pseudomonadota</taxon>
        <taxon>Gammaproteobacteria</taxon>
        <taxon>Alteromonadales</taxon>
        <taxon>Psychromonadaceae</taxon>
        <taxon>Psychromonas</taxon>
    </lineage>
</organism>
<dbReference type="GO" id="GO:0005524">
    <property type="term" value="F:ATP binding"/>
    <property type="evidence" value="ECO:0007669"/>
    <property type="project" value="UniProtKB-UniRule"/>
</dbReference>
<keyword evidence="9 18" id="KW-0630">Potassium</keyword>
<reference evidence="22 23" key="1">
    <citation type="submission" date="2007-01" db="EMBL/GenBank/DDBJ databases">
        <title>Complete sequence of Psychromonas ingrahamii 37.</title>
        <authorList>
            <consortium name="US DOE Joint Genome Institute"/>
            <person name="Copeland A."/>
            <person name="Lucas S."/>
            <person name="Lapidus A."/>
            <person name="Barry K."/>
            <person name="Detter J.C."/>
            <person name="Glavina del Rio T."/>
            <person name="Hammon N."/>
            <person name="Israni S."/>
            <person name="Dalin E."/>
            <person name="Tice H."/>
            <person name="Pitluck S."/>
            <person name="Thompson L.S."/>
            <person name="Brettin T."/>
            <person name="Bruce D."/>
            <person name="Han C."/>
            <person name="Tapia R."/>
            <person name="Schmutz J."/>
            <person name="Larimer F."/>
            <person name="Land M."/>
            <person name="Hauser L."/>
            <person name="Kyrpides N."/>
            <person name="Ivanova N."/>
            <person name="Staley J."/>
            <person name="Richardson P."/>
        </authorList>
    </citation>
    <scope>NUCLEOTIDE SEQUENCE [LARGE SCALE GENOMIC DNA]</scope>
    <source>
        <strain evidence="22 23">37</strain>
    </source>
</reference>
<evidence type="ECO:0000256" key="9">
    <source>
        <dbReference type="ARBA" id="ARBA00022958"/>
    </source>
</evidence>
<evidence type="ECO:0000256" key="11">
    <source>
        <dbReference type="ARBA" id="ARBA00023235"/>
    </source>
</evidence>
<dbReference type="Gene3D" id="3.40.50.10260">
    <property type="entry name" value="YjeF N-terminal domain"/>
    <property type="match status" value="1"/>
</dbReference>
<dbReference type="STRING" id="357804.Ping_3243"/>
<comment type="catalytic activity">
    <reaction evidence="15 17 19">
        <text>(6S)-NADHX + ADP = AMP + phosphate + NADH + H(+)</text>
        <dbReference type="Rhea" id="RHEA:32223"/>
        <dbReference type="ChEBI" id="CHEBI:15378"/>
        <dbReference type="ChEBI" id="CHEBI:43474"/>
        <dbReference type="ChEBI" id="CHEBI:57945"/>
        <dbReference type="ChEBI" id="CHEBI:64074"/>
        <dbReference type="ChEBI" id="CHEBI:456215"/>
        <dbReference type="ChEBI" id="CHEBI:456216"/>
        <dbReference type="EC" id="4.2.1.136"/>
    </reaction>
</comment>
<dbReference type="FunFam" id="3.40.1190.20:FF:000017">
    <property type="entry name" value="Multifunctional fusion protein"/>
    <property type="match status" value="1"/>
</dbReference>
<evidence type="ECO:0000256" key="5">
    <source>
        <dbReference type="ARBA" id="ARBA00022723"/>
    </source>
</evidence>
<comment type="cofactor">
    <cofactor evidence="18 19">
        <name>K(+)</name>
        <dbReference type="ChEBI" id="CHEBI:29103"/>
    </cofactor>
    <text evidence="18 19">Binds 1 potassium ion per subunit.</text>
</comment>
<evidence type="ECO:0000259" key="21">
    <source>
        <dbReference type="PROSITE" id="PS51385"/>
    </source>
</evidence>
<dbReference type="GO" id="GO:0016301">
    <property type="term" value="F:kinase activity"/>
    <property type="evidence" value="ECO:0007669"/>
    <property type="project" value="UniProtKB-KW"/>
</dbReference>
<feature type="binding site" evidence="18">
    <location>
        <position position="71"/>
    </location>
    <ligand>
        <name>K(+)</name>
        <dbReference type="ChEBI" id="CHEBI:29103"/>
    </ligand>
</feature>
<dbReference type="InterPro" id="IPR030677">
    <property type="entry name" value="Nnr"/>
</dbReference>
<dbReference type="RefSeq" id="WP_011771482.1">
    <property type="nucleotide sequence ID" value="NC_008709.1"/>
</dbReference>
<comment type="similarity">
    <text evidence="17">Belongs to the NnrD/CARKD family.</text>
</comment>
<dbReference type="SUPFAM" id="SSF64153">
    <property type="entry name" value="YjeF N-terminal domain-like"/>
    <property type="match status" value="1"/>
</dbReference>
<dbReference type="NCBIfam" id="TIGR00196">
    <property type="entry name" value="yjeF_cterm"/>
    <property type="match status" value="1"/>
</dbReference>
<dbReference type="NCBIfam" id="TIGR00197">
    <property type="entry name" value="yjeF_nterm"/>
    <property type="match status" value="1"/>
</dbReference>
<comment type="catalytic activity">
    <reaction evidence="2 18 19">
        <text>(6R)-NADPHX = (6S)-NADPHX</text>
        <dbReference type="Rhea" id="RHEA:32227"/>
        <dbReference type="ChEBI" id="CHEBI:64076"/>
        <dbReference type="ChEBI" id="CHEBI:64077"/>
        <dbReference type="EC" id="5.1.99.6"/>
    </reaction>
</comment>
<evidence type="ECO:0000256" key="4">
    <source>
        <dbReference type="ARBA" id="ARBA00009524"/>
    </source>
</evidence>
<feature type="domain" description="YjeF N-terminal" evidence="21">
    <location>
        <begin position="22"/>
        <end position="224"/>
    </location>
</feature>
<dbReference type="GO" id="GO:0046496">
    <property type="term" value="P:nicotinamide nucleotide metabolic process"/>
    <property type="evidence" value="ECO:0007669"/>
    <property type="project" value="UniProtKB-UniRule"/>
</dbReference>
<sequence length="502" mass="52855">MLNDQIKTASSLPHSLYRAQQIKEFEGAAAELAGMTLYDLMKSAGQACYQVFKVRFPNAIKVLVFTGCGNNGGDGYIFAGMAKNAGLDVQLCQIGEPTHLSNEAQRAKKTWQQGQGKIENTAQANIAGADVIVDALLGTGLSGTMRPEFKSLIDKINQAGKPVLSVDIPSGLNADSGAVNAVAIKADATITFVGLKPGLLTGAAAEHCGQLYFSDLGISKQFGDLAVSDSTRVSYQDLTHLLKKRRRSSHKGQFGKTLVIGGNFGMPGAVRLAAESALRSGSGLVKVLTRFDNQSAVIAGRPELMLQNFSENTAQQDPFGDWPSTLVIGPGLGFDDWAQGLFDRVISSELNCVVDADALTLLARKAAYKDNWILTPHPGEAAKLLGVSIAEIEMDRFSAVRRLQAIYGGIVILKGAGTLICDGNKIFVANVGNPGMASGGMGDVLSGIIGGLLAQGLNSLDAARLAVCIHGDAADLAARQGERGLLASDLFSYIRKLVNPSC</sequence>
<comment type="cofactor">
    <cofactor evidence="17">
        <name>Mg(2+)</name>
        <dbReference type="ChEBI" id="CHEBI:18420"/>
    </cofactor>
</comment>
<evidence type="ECO:0000256" key="15">
    <source>
        <dbReference type="ARBA" id="ARBA00048238"/>
    </source>
</evidence>
<dbReference type="FunFam" id="3.40.50.10260:FF:000003">
    <property type="entry name" value="Multifunctional fusion protein"/>
    <property type="match status" value="1"/>
</dbReference>
<dbReference type="Pfam" id="PF01256">
    <property type="entry name" value="Carb_kinase"/>
    <property type="match status" value="1"/>
</dbReference>
<protein>
    <recommendedName>
        <fullName evidence="19">Bifunctional NAD(P)H-hydrate repair enzyme</fullName>
    </recommendedName>
    <alternativeName>
        <fullName evidence="19">Nicotinamide nucleotide repair protein</fullName>
    </alternativeName>
    <domain>
        <recommendedName>
            <fullName evidence="19">ADP-dependent (S)-NAD(P)H-hydrate dehydratase</fullName>
            <ecNumber evidence="19">4.2.1.136</ecNumber>
        </recommendedName>
        <alternativeName>
            <fullName evidence="19">ADP-dependent NAD(P)HX dehydratase</fullName>
        </alternativeName>
    </domain>
    <domain>
        <recommendedName>
            <fullName evidence="19">NAD(P)H-hydrate epimerase</fullName>
            <ecNumber evidence="19">5.1.99.6</ecNumber>
        </recommendedName>
    </domain>
</protein>
<dbReference type="HAMAP" id="MF_01965">
    <property type="entry name" value="NADHX_dehydratase"/>
    <property type="match status" value="1"/>
</dbReference>